<dbReference type="AlphaFoldDB" id="A0A5N5RD36"/>
<evidence type="ECO:0000259" key="1">
    <source>
        <dbReference type="Pfam" id="PF14512"/>
    </source>
</evidence>
<feature type="domain" description="Putative nitroreductase TM1586" evidence="1">
    <location>
        <begin position="107"/>
        <end position="248"/>
    </location>
</feature>
<dbReference type="InterPro" id="IPR000415">
    <property type="entry name" value="Nitroreductase-like"/>
</dbReference>
<comment type="caution">
    <text evidence="2">The sequence shown here is derived from an EMBL/GenBank/DDBJ whole genome shotgun (WGS) entry which is preliminary data.</text>
</comment>
<dbReference type="Gene3D" id="3.40.109.30">
    <property type="entry name" value="putative nitroreductase (tm1586), domain 2"/>
    <property type="match status" value="1"/>
</dbReference>
<sequence length="286" mass="30216">MHIIEAMTARHATRAFDETPISDDQVQSLKRLIQRLNACGDLDIQLIHDETDAFGGCPTHYGRFRNVRWCAALIGTDKGGTDATIANTTGGDTTGAGAVGGEPGAVRDLDWRVGYFGELFALGAVSMGLDTGWAVLHETNDHHGSWRMLDGERMPAVIAIGHAARPGVAHRAKSLDMLGAVESGTLADAPAWFVAGLSAAALAPSALGKQPFRFTLLADRHTVRAEALDGVQAEIGLGIAMCHFELGACHGNPVDSGDTNDSGDAAPFAWQNAPVGPATMIVRQWR</sequence>
<dbReference type="SUPFAM" id="SSF55469">
    <property type="entry name" value="FMN-dependent nitroreductase-like"/>
    <property type="match status" value="1"/>
</dbReference>
<keyword evidence="3" id="KW-1185">Reference proteome</keyword>
<organism evidence="2 3">
    <name type="scientific">Bifidobacterium jacchi</name>
    <dbReference type="NCBI Taxonomy" id="2490545"/>
    <lineage>
        <taxon>Bacteria</taxon>
        <taxon>Bacillati</taxon>
        <taxon>Actinomycetota</taxon>
        <taxon>Actinomycetes</taxon>
        <taxon>Bifidobacteriales</taxon>
        <taxon>Bifidobacteriaceae</taxon>
        <taxon>Bifidobacterium</taxon>
    </lineage>
</organism>
<dbReference type="EMBL" id="RQSP01000054">
    <property type="protein sequence ID" value="KAB5604811.1"/>
    <property type="molecule type" value="Genomic_DNA"/>
</dbReference>
<reference evidence="2 3" key="1">
    <citation type="journal article" date="2019" name="Int. J. Syst. Evol. Microbiol.">
        <title>Bifidobacterium jacchi sp. nov., isolated from the faeces of a baby common marmoset (Callithrix jacchus).</title>
        <authorList>
            <person name="Modesto M."/>
            <person name="Watanabe K."/>
            <person name="Arita M."/>
            <person name="Satti M."/>
            <person name="Oki K."/>
            <person name="Sciavilla P."/>
            <person name="Patavino C."/>
            <person name="Camma C."/>
            <person name="Michelini S."/>
            <person name="Sgorbati B."/>
            <person name="Mattarelli P."/>
        </authorList>
    </citation>
    <scope>NUCLEOTIDE SEQUENCE [LARGE SCALE GENOMIC DNA]</scope>
    <source>
        <strain evidence="2 3">MRM 9.3</strain>
    </source>
</reference>
<dbReference type="Gene3D" id="3.40.109.10">
    <property type="entry name" value="NADH Oxidase"/>
    <property type="match status" value="1"/>
</dbReference>
<evidence type="ECO:0000313" key="3">
    <source>
        <dbReference type="Proteomes" id="UP000326336"/>
    </source>
</evidence>
<protein>
    <submittedName>
        <fullName evidence="2">Nitroreductase</fullName>
    </submittedName>
</protein>
<dbReference type="OrthoDB" id="9814075at2"/>
<proteinExistence type="predicted"/>
<dbReference type="Pfam" id="PF14512">
    <property type="entry name" value="TM1586_NiRdase"/>
    <property type="match status" value="2"/>
</dbReference>
<name>A0A5N5RD36_9BIFI</name>
<gene>
    <name evidence="2" type="ORF">EHS19_09660</name>
</gene>
<dbReference type="InterPro" id="IPR029478">
    <property type="entry name" value="TM1586_NiRdase"/>
</dbReference>
<accession>A0A5N5RD36</accession>
<dbReference type="RefSeq" id="WP_151917544.1">
    <property type="nucleotide sequence ID" value="NZ_RQSP01000054.1"/>
</dbReference>
<feature type="domain" description="Putative nitroreductase TM1586" evidence="1">
    <location>
        <begin position="3"/>
        <end position="82"/>
    </location>
</feature>
<dbReference type="GO" id="GO:0016491">
    <property type="term" value="F:oxidoreductase activity"/>
    <property type="evidence" value="ECO:0007669"/>
    <property type="project" value="InterPro"/>
</dbReference>
<evidence type="ECO:0000313" key="2">
    <source>
        <dbReference type="EMBL" id="KAB5604811.1"/>
    </source>
</evidence>
<dbReference type="Proteomes" id="UP000326336">
    <property type="component" value="Unassembled WGS sequence"/>
</dbReference>